<dbReference type="AlphaFoldDB" id="A0A6S8XST8"/>
<evidence type="ECO:0000256" key="2">
    <source>
        <dbReference type="SAM" id="Phobius"/>
    </source>
</evidence>
<protein>
    <submittedName>
        <fullName evidence="4">Uncharacterized protein</fullName>
    </submittedName>
</protein>
<evidence type="ECO:0000256" key="1">
    <source>
        <dbReference type="SAM" id="MobiDB-lite"/>
    </source>
</evidence>
<feature type="transmembrane region" description="Helical" evidence="2">
    <location>
        <begin position="141"/>
        <end position="167"/>
    </location>
</feature>
<organism evidence="4">
    <name type="scientific">Ditylum brightwellii</name>
    <dbReference type="NCBI Taxonomy" id="49249"/>
    <lineage>
        <taxon>Eukaryota</taxon>
        <taxon>Sar</taxon>
        <taxon>Stramenopiles</taxon>
        <taxon>Ochrophyta</taxon>
        <taxon>Bacillariophyta</taxon>
        <taxon>Mediophyceae</taxon>
        <taxon>Lithodesmiophycidae</taxon>
        <taxon>Lithodesmiales</taxon>
        <taxon>Lithodesmiaceae</taxon>
        <taxon>Ditylum</taxon>
    </lineage>
</organism>
<sequence length="270" mass="29729">MEIPSSLLLILMIQQIILAVGFPCSQFCSSPPVRVNMSAAFRKFRQTSSLSRNQQPTVGQPPKSRSRSGTHLYASTGTASVLSQTSAMAFNISREGYNIQVLATYGTITALVMNACLRLYSSTKFPKNTNTNKQGTKNLEILFFAVTALCIISGTFTAVLFNILGIYSKSALGMQNDNGFLAFMAATKVYRIWGFRAFLTTLSSFVGSFLLSLYSNIMMHEKNSDYSISNSSKLLGKVTWVTSILLTLLGTYHIKKVMNLATAFIFTPEF</sequence>
<feature type="transmembrane region" description="Helical" evidence="2">
    <location>
        <begin position="234"/>
        <end position="254"/>
    </location>
</feature>
<dbReference type="EMBL" id="HBNS01040338">
    <property type="protein sequence ID" value="CAE4638587.1"/>
    <property type="molecule type" value="Transcribed_RNA"/>
</dbReference>
<evidence type="ECO:0000313" key="4">
    <source>
        <dbReference type="EMBL" id="CAE4638587.1"/>
    </source>
</evidence>
<name>A0A6S8XST8_9STRA</name>
<dbReference type="EMBL" id="HBGN01020024">
    <property type="protein sequence ID" value="CAD9333355.1"/>
    <property type="molecule type" value="Transcribed_RNA"/>
</dbReference>
<proteinExistence type="predicted"/>
<feature type="transmembrane region" description="Helical" evidence="2">
    <location>
        <begin position="193"/>
        <end position="214"/>
    </location>
</feature>
<feature type="transmembrane region" description="Helical" evidence="2">
    <location>
        <begin position="6"/>
        <end position="28"/>
    </location>
</feature>
<feature type="compositionally biased region" description="Polar residues" evidence="1">
    <location>
        <begin position="46"/>
        <end position="58"/>
    </location>
</feature>
<feature type="transmembrane region" description="Helical" evidence="2">
    <location>
        <begin position="99"/>
        <end position="120"/>
    </location>
</feature>
<feature type="region of interest" description="Disordered" evidence="1">
    <location>
        <begin position="46"/>
        <end position="70"/>
    </location>
</feature>
<accession>A0A6S8XST8</accession>
<keyword evidence="2" id="KW-1133">Transmembrane helix</keyword>
<keyword evidence="2" id="KW-0812">Transmembrane</keyword>
<reference evidence="4" key="1">
    <citation type="submission" date="2021-01" db="EMBL/GenBank/DDBJ databases">
        <authorList>
            <person name="Corre E."/>
            <person name="Pelletier E."/>
            <person name="Niang G."/>
            <person name="Scheremetjew M."/>
            <person name="Finn R."/>
            <person name="Kale V."/>
            <person name="Holt S."/>
            <person name="Cochrane G."/>
            <person name="Meng A."/>
            <person name="Brown T."/>
            <person name="Cohen L."/>
        </authorList>
    </citation>
    <scope>NUCLEOTIDE SEQUENCE</scope>
    <source>
        <strain evidence="4">GSO104</strain>
        <strain evidence="3">Pop2</strain>
    </source>
</reference>
<keyword evidence="2" id="KW-0472">Membrane</keyword>
<evidence type="ECO:0000313" key="3">
    <source>
        <dbReference type="EMBL" id="CAD9333355.1"/>
    </source>
</evidence>
<gene>
    <name evidence="4" type="ORF">DBRI00130_LOCUS31448</name>
    <name evidence="3" type="ORF">DBRI1063_LOCUS12762</name>
</gene>